<evidence type="ECO:0000256" key="1">
    <source>
        <dbReference type="ARBA" id="ARBA00022737"/>
    </source>
</evidence>
<evidence type="ECO:0000256" key="3">
    <source>
        <dbReference type="PROSITE-ProRule" id="PRU00023"/>
    </source>
</evidence>
<dbReference type="Gene3D" id="1.25.40.20">
    <property type="entry name" value="Ankyrin repeat-containing domain"/>
    <property type="match status" value="1"/>
</dbReference>
<dbReference type="InterPro" id="IPR036770">
    <property type="entry name" value="Ankyrin_rpt-contain_sf"/>
</dbReference>
<dbReference type="PROSITE" id="PS50088">
    <property type="entry name" value="ANK_REPEAT"/>
    <property type="match status" value="2"/>
</dbReference>
<accession>A0A6G0XAL4</accession>
<dbReference type="SUPFAM" id="SSF48403">
    <property type="entry name" value="Ankyrin repeat"/>
    <property type="match status" value="1"/>
</dbReference>
<proteinExistence type="predicted"/>
<dbReference type="PANTHER" id="PTHR24198">
    <property type="entry name" value="ANKYRIN REPEAT AND PROTEIN KINASE DOMAIN-CONTAINING PROTEIN"/>
    <property type="match status" value="1"/>
</dbReference>
<dbReference type="PROSITE" id="PS50297">
    <property type="entry name" value="ANK_REP_REGION"/>
    <property type="match status" value="1"/>
</dbReference>
<keyword evidence="2 3" id="KW-0040">ANK repeat</keyword>
<dbReference type="SMART" id="SM00248">
    <property type="entry name" value="ANK"/>
    <property type="match status" value="3"/>
</dbReference>
<gene>
    <name evidence="4" type="ORF">Ae201684_006878</name>
</gene>
<feature type="repeat" description="ANK" evidence="3">
    <location>
        <begin position="117"/>
        <end position="149"/>
    </location>
</feature>
<protein>
    <submittedName>
        <fullName evidence="4">Uncharacterized protein</fullName>
    </submittedName>
</protein>
<dbReference type="VEuPathDB" id="FungiDB:AeMF1_021144"/>
<organism evidence="4 5">
    <name type="scientific">Aphanomyces euteiches</name>
    <dbReference type="NCBI Taxonomy" id="100861"/>
    <lineage>
        <taxon>Eukaryota</taxon>
        <taxon>Sar</taxon>
        <taxon>Stramenopiles</taxon>
        <taxon>Oomycota</taxon>
        <taxon>Saprolegniomycetes</taxon>
        <taxon>Saprolegniales</taxon>
        <taxon>Verrucalvaceae</taxon>
        <taxon>Aphanomyces</taxon>
    </lineage>
</organism>
<name>A0A6G0XAL4_9STRA</name>
<dbReference type="PANTHER" id="PTHR24198:SF165">
    <property type="entry name" value="ANKYRIN REPEAT-CONTAINING PROTEIN-RELATED"/>
    <property type="match status" value="1"/>
</dbReference>
<dbReference type="InterPro" id="IPR002110">
    <property type="entry name" value="Ankyrin_rpt"/>
</dbReference>
<dbReference type="AlphaFoldDB" id="A0A6G0XAL4"/>
<keyword evidence="5" id="KW-1185">Reference proteome</keyword>
<dbReference type="EMBL" id="VJMJ01000085">
    <property type="protein sequence ID" value="KAF0737074.1"/>
    <property type="molecule type" value="Genomic_DNA"/>
</dbReference>
<sequence length="287" mass="31330">MGCVHAKAKYEEKRAEKIGVFVHLAIQGNIEKIAEAIKNDANLVVAKDRFGMTALHWACYVGQLDAAIALCSAGAQPTQLDNNHRNALHHACRKGRLSVVDHLIRQCHMKVNEPSGNGDTPLHKAVLGPCIPVILLLLNHGANKHALNTYGRSPRIEVEFRMGTRKASVDAAAIFTPEEDPGKELPVVEPVEPPPCEPEVPPPPVVEPPAEVVITTAVVPFNHTLSHNSSLRTLESPMNILASFRSLTGYSLVNAIFDLHDRVLEKDQGATIQFRELVASHCHPFGH</sequence>
<comment type="caution">
    <text evidence="4">The sequence shown here is derived from an EMBL/GenBank/DDBJ whole genome shotgun (WGS) entry which is preliminary data.</text>
</comment>
<feature type="repeat" description="ANK" evidence="3">
    <location>
        <begin position="50"/>
        <end position="82"/>
    </location>
</feature>
<evidence type="ECO:0000313" key="5">
    <source>
        <dbReference type="Proteomes" id="UP000481153"/>
    </source>
</evidence>
<dbReference type="Pfam" id="PF12796">
    <property type="entry name" value="Ank_2"/>
    <property type="match status" value="1"/>
</dbReference>
<reference evidence="4 5" key="1">
    <citation type="submission" date="2019-07" db="EMBL/GenBank/DDBJ databases">
        <title>Genomics analysis of Aphanomyces spp. identifies a new class of oomycete effector associated with host adaptation.</title>
        <authorList>
            <person name="Gaulin E."/>
        </authorList>
    </citation>
    <scope>NUCLEOTIDE SEQUENCE [LARGE SCALE GENOMIC DNA]</scope>
    <source>
        <strain evidence="4 5">ATCC 201684</strain>
    </source>
</reference>
<dbReference type="Proteomes" id="UP000481153">
    <property type="component" value="Unassembled WGS sequence"/>
</dbReference>
<evidence type="ECO:0000256" key="2">
    <source>
        <dbReference type="ARBA" id="ARBA00023043"/>
    </source>
</evidence>
<keyword evidence="1" id="KW-0677">Repeat</keyword>
<evidence type="ECO:0000313" key="4">
    <source>
        <dbReference type="EMBL" id="KAF0737074.1"/>
    </source>
</evidence>